<dbReference type="RefSeq" id="WP_378938163.1">
    <property type="nucleotide sequence ID" value="NZ_JBHLVO010000030.1"/>
</dbReference>
<keyword evidence="2" id="KW-1185">Reference proteome</keyword>
<protein>
    <submittedName>
        <fullName evidence="1">DUF2521 family protein</fullName>
    </submittedName>
</protein>
<evidence type="ECO:0000313" key="2">
    <source>
        <dbReference type="Proteomes" id="UP001589854"/>
    </source>
</evidence>
<comment type="caution">
    <text evidence="1">The sequence shown here is derived from an EMBL/GenBank/DDBJ whole genome shotgun (WGS) entry which is preliminary data.</text>
</comment>
<gene>
    <name evidence="1" type="ORF">ACFFIX_22740</name>
</gene>
<accession>A0ABV6GKF4</accession>
<organism evidence="1 2">
    <name type="scientific">Metabacillus herbersteinensis</name>
    <dbReference type="NCBI Taxonomy" id="283816"/>
    <lineage>
        <taxon>Bacteria</taxon>
        <taxon>Bacillati</taxon>
        <taxon>Bacillota</taxon>
        <taxon>Bacilli</taxon>
        <taxon>Bacillales</taxon>
        <taxon>Bacillaceae</taxon>
        <taxon>Metabacillus</taxon>
    </lineage>
</organism>
<dbReference type="Proteomes" id="UP001589854">
    <property type="component" value="Unassembled WGS sequence"/>
</dbReference>
<reference evidence="1 2" key="1">
    <citation type="submission" date="2024-09" db="EMBL/GenBank/DDBJ databases">
        <authorList>
            <person name="Sun Q."/>
            <person name="Mori K."/>
        </authorList>
    </citation>
    <scope>NUCLEOTIDE SEQUENCE [LARGE SCALE GENOMIC DNA]</scope>
    <source>
        <strain evidence="1 2">CCM 7228</strain>
    </source>
</reference>
<evidence type="ECO:0000313" key="1">
    <source>
        <dbReference type="EMBL" id="MFC0274171.1"/>
    </source>
</evidence>
<dbReference type="EMBL" id="JBHLVO010000030">
    <property type="protein sequence ID" value="MFC0274171.1"/>
    <property type="molecule type" value="Genomic_DNA"/>
</dbReference>
<dbReference type="Pfam" id="PF10730">
    <property type="entry name" value="DUF2521"/>
    <property type="match status" value="1"/>
</dbReference>
<sequence>MNEIISLKQKRHQKQLKYERKMLKELSLVEIQAKIEDCFGSFINKRKIKDTSTEDGCVDFAIEAFLLGAKYSKFGYYGESMQSANRRCRYEEKQLIDDLYDYFVHWGEFGSQEMLLESIYYACEYYVQSWWKAGFIKGEKRYKLRLH</sequence>
<proteinExistence type="predicted"/>
<dbReference type="InterPro" id="IPR019667">
    <property type="entry name" value="Uncharacterised_YbaK"/>
</dbReference>
<name>A0ABV6GKF4_9BACI</name>